<keyword evidence="6" id="KW-1185">Reference proteome</keyword>
<evidence type="ECO:0000256" key="3">
    <source>
        <dbReference type="ARBA" id="ARBA00038374"/>
    </source>
</evidence>
<evidence type="ECO:0000313" key="5">
    <source>
        <dbReference type="EMBL" id="BBB32506.1"/>
    </source>
</evidence>
<dbReference type="PANTHER" id="PTHR30217">
    <property type="entry name" value="PEPTIDASE U32 FAMILY"/>
    <property type="match status" value="1"/>
</dbReference>
<dbReference type="GO" id="GO:0008233">
    <property type="term" value="F:peptidase activity"/>
    <property type="evidence" value="ECO:0007669"/>
    <property type="project" value="UniProtKB-KW"/>
</dbReference>
<keyword evidence="2" id="KW-0378">Hydrolase</keyword>
<organism evidence="5 6">
    <name type="scientific">Thermotomaculum hydrothermale</name>
    <dbReference type="NCBI Taxonomy" id="981385"/>
    <lineage>
        <taxon>Bacteria</taxon>
        <taxon>Pseudomonadati</taxon>
        <taxon>Acidobacteriota</taxon>
        <taxon>Holophagae</taxon>
        <taxon>Thermotomaculales</taxon>
        <taxon>Thermotomaculaceae</taxon>
        <taxon>Thermotomaculum</taxon>
    </lineage>
</organism>
<dbReference type="PROSITE" id="PS01276">
    <property type="entry name" value="PEPTIDASE_U32"/>
    <property type="match status" value="1"/>
</dbReference>
<accession>A0A7R6SYF7</accession>
<feature type="domain" description="Peptidase family U32 C-terminal" evidence="4">
    <location>
        <begin position="329"/>
        <end position="407"/>
    </location>
</feature>
<dbReference type="EMBL" id="AP017470">
    <property type="protein sequence ID" value="BBB32506.1"/>
    <property type="molecule type" value="Genomic_DNA"/>
</dbReference>
<dbReference type="Gene3D" id="2.40.30.10">
    <property type="entry name" value="Translation factors"/>
    <property type="match status" value="1"/>
</dbReference>
<sequence>MEEKKIKKPELLAPAGNFEKMLTAFHFGADAVYLGLKRFSLRNFAGNFTLDQLSEAVTVANELGKKVYVTLNIFPYDEDLEEIEYILFELNTIKPHGLIVSDPAIFLLAKELTDIDVHISTQLNVMNTKTANFWFKQGVSRIVVARELNLNQISNMCKNANGEIEVFVHGALCIAYSGRCFLSLYMTGRSANRGECTQSCRWNYKLLEEAERPGQYFPIEEDERGSYIFNSKDLCAIPVLDKLIDAGVASLKIEGRMKSMHYVAVTTDVYRTAIDLICEGKREDFEKMKDSFVEELSRVSNRGFTTNFFEGTPDSSSYNFESSKYINQFAFVGSVVNKTEEYIEILLKNPLSKGEIVELRDRGLKVEKFKVEKLFAANNGEEVEKGNPNTVVRVYGNFNCGVNSIVRK</sequence>
<dbReference type="GO" id="GO:0006508">
    <property type="term" value="P:proteolysis"/>
    <property type="evidence" value="ECO:0007669"/>
    <property type="project" value="UniProtKB-KW"/>
</dbReference>
<dbReference type="RefSeq" id="WP_201328857.1">
    <property type="nucleotide sequence ID" value="NZ_AP017470.1"/>
</dbReference>
<dbReference type="PANTHER" id="PTHR30217:SF6">
    <property type="entry name" value="TRNA HYDROXYLATION PROTEIN P"/>
    <property type="match status" value="1"/>
</dbReference>
<dbReference type="AlphaFoldDB" id="A0A7R6SYF7"/>
<dbReference type="Pfam" id="PF01136">
    <property type="entry name" value="Peptidase_U32"/>
    <property type="match status" value="1"/>
</dbReference>
<dbReference type="InterPro" id="IPR051454">
    <property type="entry name" value="RNA/ubiquinone_mod_enzymes"/>
</dbReference>
<keyword evidence="1" id="KW-0645">Protease</keyword>
<dbReference type="InterPro" id="IPR001539">
    <property type="entry name" value="Peptidase_U32"/>
</dbReference>
<reference evidence="5 6" key="1">
    <citation type="journal article" date="2012" name="Extremophiles">
        <title>Thermotomaculum hydrothermale gen. nov., sp. nov., a novel heterotrophic thermophile within the phylum Acidobacteria from a deep-sea hydrothermal vent chimney in the Southern Okinawa Trough.</title>
        <authorList>
            <person name="Izumi H."/>
            <person name="Nunoura T."/>
            <person name="Miyazaki M."/>
            <person name="Mino S."/>
            <person name="Toki T."/>
            <person name="Takai K."/>
            <person name="Sako Y."/>
            <person name="Sawabe T."/>
            <person name="Nakagawa S."/>
        </authorList>
    </citation>
    <scope>NUCLEOTIDE SEQUENCE [LARGE SCALE GENOMIC DNA]</scope>
    <source>
        <strain evidence="5 6">AC55</strain>
    </source>
</reference>
<dbReference type="Proteomes" id="UP000595564">
    <property type="component" value="Chromosome"/>
</dbReference>
<dbReference type="InterPro" id="IPR032525">
    <property type="entry name" value="Peptidase_U32_C"/>
</dbReference>
<evidence type="ECO:0000313" key="6">
    <source>
        <dbReference type="Proteomes" id="UP000595564"/>
    </source>
</evidence>
<protein>
    <submittedName>
        <fullName evidence="5">Peptidase U32</fullName>
    </submittedName>
</protein>
<gene>
    <name evidence="5" type="ORF">TTHT_0953</name>
</gene>
<evidence type="ECO:0000259" key="4">
    <source>
        <dbReference type="Pfam" id="PF16325"/>
    </source>
</evidence>
<evidence type="ECO:0000256" key="1">
    <source>
        <dbReference type="ARBA" id="ARBA00022670"/>
    </source>
</evidence>
<name>A0A7R6SYF7_9BACT</name>
<evidence type="ECO:0000256" key="2">
    <source>
        <dbReference type="ARBA" id="ARBA00022801"/>
    </source>
</evidence>
<dbReference type="KEGG" id="thyd:TTHT_0953"/>
<dbReference type="Pfam" id="PF16325">
    <property type="entry name" value="Peptidase_U32_C"/>
    <property type="match status" value="1"/>
</dbReference>
<comment type="similarity">
    <text evidence="3">Belongs to the peptidase U32 family.</text>
</comment>
<proteinExistence type="inferred from homology"/>